<evidence type="ECO:0000313" key="1">
    <source>
        <dbReference type="EMBL" id="MBC6993121.1"/>
    </source>
</evidence>
<name>A0A923PK07_9BACT</name>
<sequence length="239" mass="27925">MTFSNFDPFAVWYFSSSKSNEYYKYSNRDFGCYPIWVFWNLKKVLDILYRNKILQVNRLTFLSEKRFVVETGSEIDVEMIIDIIVQKVHTERFPAIKFSGQTTLIENGQESNYFGIVDFQCDLDVGNFNITLLSDCWVPIDREDKLQIDLAEQCSPRLIKVLKEIKELGFDSIDPDCGEEYTDELLPQFGFKVFLRDSAVNEIDYNSLSIEEKKSIEKYLWKNRGECPGLNLVDDLTNS</sequence>
<accession>A0A923PK07</accession>
<evidence type="ECO:0000313" key="2">
    <source>
        <dbReference type="Proteomes" id="UP000650081"/>
    </source>
</evidence>
<dbReference type="RefSeq" id="WP_187465242.1">
    <property type="nucleotide sequence ID" value="NZ_JACSIT010000050.1"/>
</dbReference>
<comment type="caution">
    <text evidence="1">The sequence shown here is derived from an EMBL/GenBank/DDBJ whole genome shotgun (WGS) entry which is preliminary data.</text>
</comment>
<dbReference type="Proteomes" id="UP000650081">
    <property type="component" value="Unassembled WGS sequence"/>
</dbReference>
<proteinExistence type="predicted"/>
<dbReference type="AlphaFoldDB" id="A0A923PK07"/>
<gene>
    <name evidence="1" type="ORF">H9S92_03015</name>
</gene>
<keyword evidence="2" id="KW-1185">Reference proteome</keyword>
<organism evidence="1 2">
    <name type="scientific">Neolewinella lacunae</name>
    <dbReference type="NCBI Taxonomy" id="1517758"/>
    <lineage>
        <taxon>Bacteria</taxon>
        <taxon>Pseudomonadati</taxon>
        <taxon>Bacteroidota</taxon>
        <taxon>Saprospiria</taxon>
        <taxon>Saprospirales</taxon>
        <taxon>Lewinellaceae</taxon>
        <taxon>Neolewinella</taxon>
    </lineage>
</organism>
<protein>
    <submittedName>
        <fullName evidence="1">Uncharacterized protein</fullName>
    </submittedName>
</protein>
<reference evidence="1" key="1">
    <citation type="submission" date="2020-08" db="EMBL/GenBank/DDBJ databases">
        <title>Lewinella bacteria from marine environments.</title>
        <authorList>
            <person name="Zhong Y."/>
        </authorList>
    </citation>
    <scope>NUCLEOTIDE SEQUENCE</scope>
    <source>
        <strain evidence="1">KCTC 42187</strain>
    </source>
</reference>
<dbReference type="EMBL" id="JACSIT010000050">
    <property type="protein sequence ID" value="MBC6993121.1"/>
    <property type="molecule type" value="Genomic_DNA"/>
</dbReference>